<feature type="region of interest" description="Disordered" evidence="2">
    <location>
        <begin position="25"/>
        <end position="98"/>
    </location>
</feature>
<feature type="region of interest" description="Disordered" evidence="2">
    <location>
        <begin position="181"/>
        <end position="316"/>
    </location>
</feature>
<name>A0ABR0M7T8_9PEZI</name>
<proteinExistence type="predicted"/>
<protein>
    <recommendedName>
        <fullName evidence="5">GDP/GTP exchange factor Sec2 N-terminal domain-containing protein</fullName>
    </recommendedName>
</protein>
<feature type="non-terminal residue" evidence="3">
    <location>
        <position position="1"/>
    </location>
</feature>
<feature type="coiled-coil region" evidence="1">
    <location>
        <begin position="147"/>
        <end position="181"/>
    </location>
</feature>
<dbReference type="Proteomes" id="UP001357485">
    <property type="component" value="Unassembled WGS sequence"/>
</dbReference>
<accession>A0ABR0M7T8</accession>
<feature type="region of interest" description="Disordered" evidence="2">
    <location>
        <begin position="1"/>
        <end position="20"/>
    </location>
</feature>
<evidence type="ECO:0000256" key="1">
    <source>
        <dbReference type="SAM" id="Coils"/>
    </source>
</evidence>
<feature type="compositionally biased region" description="Low complexity" evidence="2">
    <location>
        <begin position="259"/>
        <end position="287"/>
    </location>
</feature>
<keyword evidence="4" id="KW-1185">Reference proteome</keyword>
<organism evidence="3 4">
    <name type="scientific">Cryomyces antarcticus</name>
    <dbReference type="NCBI Taxonomy" id="329879"/>
    <lineage>
        <taxon>Eukaryota</taxon>
        <taxon>Fungi</taxon>
        <taxon>Dikarya</taxon>
        <taxon>Ascomycota</taxon>
        <taxon>Pezizomycotina</taxon>
        <taxon>Dothideomycetes</taxon>
        <taxon>Dothideomycetes incertae sedis</taxon>
        <taxon>Cryomyces</taxon>
    </lineage>
</organism>
<evidence type="ECO:0008006" key="5">
    <source>
        <dbReference type="Google" id="ProtNLM"/>
    </source>
</evidence>
<evidence type="ECO:0000313" key="4">
    <source>
        <dbReference type="Proteomes" id="UP001357485"/>
    </source>
</evidence>
<evidence type="ECO:0000256" key="2">
    <source>
        <dbReference type="SAM" id="MobiDB-lite"/>
    </source>
</evidence>
<feature type="compositionally biased region" description="Basic and acidic residues" evidence="2">
    <location>
        <begin position="197"/>
        <end position="215"/>
    </location>
</feature>
<gene>
    <name evidence="3" type="ORF">LTR16_001943</name>
</gene>
<keyword evidence="1" id="KW-0175">Coiled coil</keyword>
<sequence length="356" mass="38177">SGPSHSESKSRSKNQLFNDLFSGASAPINVGFLPSPTKEERAMDFSSSQRSAAPRPNNASRRKSSTPSAISKFPWFGARSSTSAPPRTIPEEQQQDDPLLRLDVRAELFPHGSVDASAPSSFTDLLTNAEALIARLRKGYGEKVNALRDVAAEKSVQEDEVEEAETRARHLKMQLDDMAAKAVEQDRTMQALADELASERLSRREEDDARQEARLPPRASDASDGACEETLLQRSKRDSSSSSSSDASTSDSGFESDADSTSASSAISGPSSRTTPSSHTHPLSSAPARPPPHLPPSASSPAAHAKDPSKRAAAGPDDAWLVVDVLRRRNRLLEARVAELDETVDACLGLVAGLRL</sequence>
<feature type="compositionally biased region" description="Low complexity" evidence="2">
    <location>
        <begin position="240"/>
        <end position="252"/>
    </location>
</feature>
<dbReference type="EMBL" id="JAVRRA010000130">
    <property type="protein sequence ID" value="KAK5292450.1"/>
    <property type="molecule type" value="Genomic_DNA"/>
</dbReference>
<reference evidence="3 4" key="1">
    <citation type="submission" date="2023-08" db="EMBL/GenBank/DDBJ databases">
        <title>Black Yeasts Isolated from many extreme environments.</title>
        <authorList>
            <person name="Coleine C."/>
            <person name="Stajich J.E."/>
            <person name="Selbmann L."/>
        </authorList>
    </citation>
    <scope>NUCLEOTIDE SEQUENCE [LARGE SCALE GENOMIC DNA]</scope>
    <source>
        <strain evidence="3 4">CCFEE 536</strain>
    </source>
</reference>
<comment type="caution">
    <text evidence="3">The sequence shown here is derived from an EMBL/GenBank/DDBJ whole genome shotgun (WGS) entry which is preliminary data.</text>
</comment>
<evidence type="ECO:0000313" key="3">
    <source>
        <dbReference type="EMBL" id="KAK5292450.1"/>
    </source>
</evidence>
<feature type="compositionally biased region" description="Basic and acidic residues" evidence="2">
    <location>
        <begin position="1"/>
        <end position="10"/>
    </location>
</feature>